<dbReference type="CDD" id="cd00090">
    <property type="entry name" value="HTH_ARSR"/>
    <property type="match status" value="1"/>
</dbReference>
<dbReference type="InterPro" id="IPR000485">
    <property type="entry name" value="AsnC-type_HTH_dom"/>
</dbReference>
<evidence type="ECO:0000313" key="6">
    <source>
        <dbReference type="Proteomes" id="UP001456513"/>
    </source>
</evidence>
<dbReference type="SUPFAM" id="SSF46785">
    <property type="entry name" value="Winged helix' DNA-binding domain"/>
    <property type="match status" value="1"/>
</dbReference>
<dbReference type="PANTHER" id="PTHR30154">
    <property type="entry name" value="LEUCINE-RESPONSIVE REGULATORY PROTEIN"/>
    <property type="match status" value="1"/>
</dbReference>
<keyword evidence="6" id="KW-1185">Reference proteome</keyword>
<dbReference type="EMBL" id="JBBPCN010000001">
    <property type="protein sequence ID" value="MEK8069615.1"/>
    <property type="molecule type" value="Genomic_DNA"/>
</dbReference>
<dbReference type="InterPro" id="IPR011008">
    <property type="entry name" value="Dimeric_a/b-barrel"/>
</dbReference>
<protein>
    <submittedName>
        <fullName evidence="5">Lrp/AsnC family transcriptional regulator</fullName>
    </submittedName>
</protein>
<dbReference type="SMART" id="SM00344">
    <property type="entry name" value="HTH_ASNC"/>
    <property type="match status" value="1"/>
</dbReference>
<evidence type="ECO:0000313" key="5">
    <source>
        <dbReference type="EMBL" id="MEK8069615.1"/>
    </source>
</evidence>
<dbReference type="PROSITE" id="PS50956">
    <property type="entry name" value="HTH_ASNC_2"/>
    <property type="match status" value="1"/>
</dbReference>
<dbReference type="Pfam" id="PF01037">
    <property type="entry name" value="AsnC_trans_reg"/>
    <property type="match status" value="1"/>
</dbReference>
<sequence>MDSALDELDRALLAALQDNSRIGVLELSRTLGVARATVSARLQRLEDTGVITGYHPRIGLAAAGYGVQAFVTLEIAQGALGDVVATLEQIPGVLEAFATTGAGDVLCRVAAASHDDLQRTLIVLNQSRTIARSTSVVVLSELVEFRTMPLLNTAELDRAPKAPAYRDSHTKR</sequence>
<dbReference type="Gene3D" id="3.30.70.920">
    <property type="match status" value="1"/>
</dbReference>
<dbReference type="Pfam" id="PF13412">
    <property type="entry name" value="HTH_24"/>
    <property type="match status" value="1"/>
</dbReference>
<dbReference type="InterPro" id="IPR019887">
    <property type="entry name" value="Tscrpt_reg_AsnC/Lrp_C"/>
</dbReference>
<dbReference type="SUPFAM" id="SSF54909">
    <property type="entry name" value="Dimeric alpha+beta barrel"/>
    <property type="match status" value="1"/>
</dbReference>
<organism evidence="5 6">
    <name type="scientific">Rhodococcus navarretei</name>
    <dbReference type="NCBI Taxonomy" id="3128981"/>
    <lineage>
        <taxon>Bacteria</taxon>
        <taxon>Bacillati</taxon>
        <taxon>Actinomycetota</taxon>
        <taxon>Actinomycetes</taxon>
        <taxon>Mycobacteriales</taxon>
        <taxon>Nocardiaceae</taxon>
        <taxon>Rhodococcus</taxon>
    </lineage>
</organism>
<dbReference type="PRINTS" id="PR00033">
    <property type="entry name" value="HTHASNC"/>
</dbReference>
<dbReference type="PANTHER" id="PTHR30154:SF34">
    <property type="entry name" value="TRANSCRIPTIONAL REGULATOR AZLB"/>
    <property type="match status" value="1"/>
</dbReference>
<evidence type="ECO:0000256" key="2">
    <source>
        <dbReference type="ARBA" id="ARBA00023125"/>
    </source>
</evidence>
<dbReference type="Proteomes" id="UP001456513">
    <property type="component" value="Unassembled WGS sequence"/>
</dbReference>
<dbReference type="Gene3D" id="1.10.10.10">
    <property type="entry name" value="Winged helix-like DNA-binding domain superfamily/Winged helix DNA-binding domain"/>
    <property type="match status" value="1"/>
</dbReference>
<dbReference type="InterPro" id="IPR036388">
    <property type="entry name" value="WH-like_DNA-bd_sf"/>
</dbReference>
<evidence type="ECO:0000256" key="3">
    <source>
        <dbReference type="ARBA" id="ARBA00023163"/>
    </source>
</evidence>
<comment type="caution">
    <text evidence="5">The sequence shown here is derived from an EMBL/GenBank/DDBJ whole genome shotgun (WGS) entry which is preliminary data.</text>
</comment>
<dbReference type="InterPro" id="IPR011991">
    <property type="entry name" value="ArsR-like_HTH"/>
</dbReference>
<accession>A0ABU9CTE6</accession>
<proteinExistence type="predicted"/>
<dbReference type="InterPro" id="IPR019888">
    <property type="entry name" value="Tscrpt_reg_AsnC-like"/>
</dbReference>
<evidence type="ECO:0000259" key="4">
    <source>
        <dbReference type="PROSITE" id="PS50956"/>
    </source>
</evidence>
<gene>
    <name evidence="5" type="ORF">AABD04_01985</name>
</gene>
<feature type="domain" description="HTH asnC-type" evidence="4">
    <location>
        <begin position="5"/>
        <end position="66"/>
    </location>
</feature>
<keyword evidence="1" id="KW-0805">Transcription regulation</keyword>
<keyword evidence="3" id="KW-0804">Transcription</keyword>
<evidence type="ECO:0000256" key="1">
    <source>
        <dbReference type="ARBA" id="ARBA00023015"/>
    </source>
</evidence>
<reference evidence="5 6" key="1">
    <citation type="submission" date="2024-03" db="EMBL/GenBank/DDBJ databases">
        <title>Rhodococcus navarretei sp. nov. and Pseudarthrobacter quantumdoti sp. nov., two new species with the ability to biosynthesize Quantum Dots isolated from soil samples at Union Glacier, Antarctica.</title>
        <authorList>
            <person name="Vargas M."/>
        </authorList>
    </citation>
    <scope>NUCLEOTIDE SEQUENCE [LARGE SCALE GENOMIC DNA]</scope>
    <source>
        <strain evidence="5 6">EXRC-4A-4</strain>
    </source>
</reference>
<dbReference type="InterPro" id="IPR036390">
    <property type="entry name" value="WH_DNA-bd_sf"/>
</dbReference>
<dbReference type="RefSeq" id="WP_341440042.1">
    <property type="nucleotide sequence ID" value="NZ_JBBPCN010000001.1"/>
</dbReference>
<name>A0ABU9CTE6_9NOCA</name>
<keyword evidence="2" id="KW-0238">DNA-binding</keyword>